<reference evidence="1 2" key="1">
    <citation type="submission" date="2007-06" db="EMBL/GenBank/DDBJ databases">
        <title>The Genome Sequence of Coccidioides posadasii RMSCC_3488.</title>
        <authorList>
            <consortium name="Coccidioides Genome Resources Consortium"/>
            <consortium name="The Broad Institute Genome Sequencing Platform"/>
            <person name="Henn M.R."/>
            <person name="Sykes S."/>
            <person name="Young S."/>
            <person name="Jaffe D."/>
            <person name="Berlin A."/>
            <person name="Alvarez P."/>
            <person name="Butler J."/>
            <person name="Gnerre S."/>
            <person name="Grabherr M."/>
            <person name="Mauceli E."/>
            <person name="Brockman W."/>
            <person name="Kodira C."/>
            <person name="Alvarado L."/>
            <person name="Zeng Q."/>
            <person name="Crawford M."/>
            <person name="Antoine C."/>
            <person name="Devon K."/>
            <person name="Galgiani J."/>
            <person name="Orsborn K."/>
            <person name="Lewis M.L."/>
            <person name="Nusbaum C."/>
            <person name="Galagan J."/>
            <person name="Birren B."/>
        </authorList>
    </citation>
    <scope>NUCLEOTIDE SEQUENCE [LARGE SCALE GENOMIC DNA]</scope>
    <source>
        <strain evidence="1 2">RMSCC 3488</strain>
    </source>
</reference>
<dbReference type="VEuPathDB" id="FungiDB:CPAG_02319"/>
<accession>A0A0J6F716</accession>
<reference evidence="2" key="3">
    <citation type="journal article" date="2010" name="Genome Res.">
        <title>Population genomic sequencing of Coccidioides fungi reveals recent hybridization and transposon control.</title>
        <authorList>
            <person name="Neafsey D.E."/>
            <person name="Barker B.M."/>
            <person name="Sharpton T.J."/>
            <person name="Stajich J.E."/>
            <person name="Park D.J."/>
            <person name="Whiston E."/>
            <person name="Hung C.-Y."/>
            <person name="McMahan C."/>
            <person name="White J."/>
            <person name="Sykes S."/>
            <person name="Heiman D."/>
            <person name="Young S."/>
            <person name="Zeng Q."/>
            <person name="Abouelleil A."/>
            <person name="Aftuck L."/>
            <person name="Bessette D."/>
            <person name="Brown A."/>
            <person name="FitzGerald M."/>
            <person name="Lui A."/>
            <person name="Macdonald J.P."/>
            <person name="Priest M."/>
            <person name="Orbach M.J."/>
            <person name="Galgiani J.N."/>
            <person name="Kirkland T.N."/>
            <person name="Cole G.T."/>
            <person name="Birren B.W."/>
            <person name="Henn M.R."/>
            <person name="Taylor J.W."/>
            <person name="Rounsley S.D."/>
        </authorList>
    </citation>
    <scope>NUCLEOTIDE SEQUENCE [LARGE SCALE GENOMIC DNA]</scope>
    <source>
        <strain evidence="2">RMSCC 3488</strain>
    </source>
</reference>
<sequence length="121" mass="12980">MDGVRSTSAYPLTHRDQMVGGTALIHMNYPVPVVQLSPDRVIGPGRLGPLISPGLRASPWEAEAGVERLGLPRNLLNHAPGWAKRHARHHLTHPTSFIPNAVMGGDDTAVRVGPCLTSTQV</sequence>
<name>A0A0J6F716_COCPO</name>
<gene>
    <name evidence="1" type="ORF">CPAG_02319</name>
</gene>
<dbReference type="AlphaFoldDB" id="A0A0J6F716"/>
<dbReference type="Proteomes" id="UP000054567">
    <property type="component" value="Unassembled WGS sequence"/>
</dbReference>
<protein>
    <submittedName>
        <fullName evidence="1">Uncharacterized protein</fullName>
    </submittedName>
</protein>
<proteinExistence type="predicted"/>
<evidence type="ECO:0000313" key="2">
    <source>
        <dbReference type="Proteomes" id="UP000054567"/>
    </source>
</evidence>
<organism evidence="1 2">
    <name type="scientific">Coccidioides posadasii RMSCC 3488</name>
    <dbReference type="NCBI Taxonomy" id="454284"/>
    <lineage>
        <taxon>Eukaryota</taxon>
        <taxon>Fungi</taxon>
        <taxon>Dikarya</taxon>
        <taxon>Ascomycota</taxon>
        <taxon>Pezizomycotina</taxon>
        <taxon>Eurotiomycetes</taxon>
        <taxon>Eurotiomycetidae</taxon>
        <taxon>Onygenales</taxon>
        <taxon>Onygenaceae</taxon>
        <taxon>Coccidioides</taxon>
    </lineage>
</organism>
<reference evidence="2" key="2">
    <citation type="journal article" date="2009" name="Genome Res.">
        <title>Comparative genomic analyses of the human fungal pathogens Coccidioides and their relatives.</title>
        <authorList>
            <person name="Sharpton T.J."/>
            <person name="Stajich J.E."/>
            <person name="Rounsley S.D."/>
            <person name="Gardner M.J."/>
            <person name="Wortman J.R."/>
            <person name="Jordar V.S."/>
            <person name="Maiti R."/>
            <person name="Kodira C.D."/>
            <person name="Neafsey D.E."/>
            <person name="Zeng Q."/>
            <person name="Hung C.-Y."/>
            <person name="McMahan C."/>
            <person name="Muszewska A."/>
            <person name="Grynberg M."/>
            <person name="Mandel M.A."/>
            <person name="Kellner E.M."/>
            <person name="Barker B.M."/>
            <person name="Galgiani J.N."/>
            <person name="Orbach M.J."/>
            <person name="Kirkland T.N."/>
            <person name="Cole G.T."/>
            <person name="Henn M.R."/>
            <person name="Birren B.W."/>
            <person name="Taylor J.W."/>
        </authorList>
    </citation>
    <scope>NUCLEOTIDE SEQUENCE [LARGE SCALE GENOMIC DNA]</scope>
    <source>
        <strain evidence="2">RMSCC 3488</strain>
    </source>
</reference>
<dbReference type="EMBL" id="DS268109">
    <property type="protein sequence ID" value="KMM65978.1"/>
    <property type="molecule type" value="Genomic_DNA"/>
</dbReference>
<evidence type="ECO:0000313" key="1">
    <source>
        <dbReference type="EMBL" id="KMM65978.1"/>
    </source>
</evidence>